<keyword evidence="7" id="KW-0539">Nucleus</keyword>
<feature type="domain" description="DUF8040" evidence="9">
    <location>
        <begin position="13"/>
        <end position="98"/>
    </location>
</feature>
<evidence type="ECO:0000256" key="7">
    <source>
        <dbReference type="ARBA" id="ARBA00023242"/>
    </source>
</evidence>
<dbReference type="GO" id="GO:0004518">
    <property type="term" value="F:nuclease activity"/>
    <property type="evidence" value="ECO:0007669"/>
    <property type="project" value="UniProtKB-KW"/>
</dbReference>
<dbReference type="GO" id="GO:0046872">
    <property type="term" value="F:metal ion binding"/>
    <property type="evidence" value="ECO:0007669"/>
    <property type="project" value="UniProtKB-KW"/>
</dbReference>
<dbReference type="Proteomes" id="UP000504604">
    <property type="component" value="Unplaced"/>
</dbReference>
<dbReference type="Pfam" id="PF26138">
    <property type="entry name" value="DUF8040"/>
    <property type="match status" value="1"/>
</dbReference>
<comment type="subcellular location">
    <subcellularLocation>
        <location evidence="2">Nucleus</location>
    </subcellularLocation>
</comment>
<sequence length="308" mass="36260">MSSRIPDQIHYLHRLVSIFDESCLRNLRMDRNAFGRLCYVLQYSGGMTPTKNLSVPEQVAIFLSILSHHKKNNVVKHDFIRSKRTIHKHFHRVLNLVIKLYNVLLVRPTPITDECIDSRWKWFKGCLGALDGTFINVRVPEEEKGRYRTRKGHVAVNVLENYYLCDNGYTNAEGFLTPYRGVRYHLRDWDTGVVGPQNHREFFNLKHASARNIIERTFGLLKMHWGILRSHSFYSIKVQTRIILVCCLLHNFLRQEMPDNPLEDELPTIGVEETENNGETVWNIEPNPTWTNWRDTLATSRYNEWRSH</sequence>
<dbReference type="KEGG" id="sind:105180029"/>
<evidence type="ECO:0000256" key="4">
    <source>
        <dbReference type="ARBA" id="ARBA00022722"/>
    </source>
</evidence>
<evidence type="ECO:0000259" key="9">
    <source>
        <dbReference type="Pfam" id="PF26138"/>
    </source>
</evidence>
<feature type="domain" description="DDE Tnp4" evidence="8">
    <location>
        <begin position="161"/>
        <end position="251"/>
    </location>
</feature>
<evidence type="ECO:0000313" key="10">
    <source>
        <dbReference type="Proteomes" id="UP000504604"/>
    </source>
</evidence>
<dbReference type="PANTHER" id="PTHR22930">
    <property type="match status" value="1"/>
</dbReference>
<keyword evidence="4" id="KW-0540">Nuclease</keyword>
<evidence type="ECO:0000256" key="5">
    <source>
        <dbReference type="ARBA" id="ARBA00022723"/>
    </source>
</evidence>
<evidence type="ECO:0000256" key="1">
    <source>
        <dbReference type="ARBA" id="ARBA00001968"/>
    </source>
</evidence>
<comment type="cofactor">
    <cofactor evidence="1">
        <name>a divalent metal cation</name>
        <dbReference type="ChEBI" id="CHEBI:60240"/>
    </cofactor>
</comment>
<dbReference type="AlphaFoldDB" id="A0A6I9UJC1"/>
<evidence type="ECO:0000256" key="6">
    <source>
        <dbReference type="ARBA" id="ARBA00022801"/>
    </source>
</evidence>
<dbReference type="InterPro" id="IPR058353">
    <property type="entry name" value="DUF8040"/>
</dbReference>
<evidence type="ECO:0000256" key="3">
    <source>
        <dbReference type="ARBA" id="ARBA00006958"/>
    </source>
</evidence>
<dbReference type="RefSeq" id="XP_011101998.1">
    <property type="nucleotide sequence ID" value="XM_011103696.1"/>
</dbReference>
<keyword evidence="6" id="KW-0378">Hydrolase</keyword>
<dbReference type="GO" id="GO:0005634">
    <property type="term" value="C:nucleus"/>
    <property type="evidence" value="ECO:0007669"/>
    <property type="project" value="UniProtKB-SubCell"/>
</dbReference>
<dbReference type="InterPro" id="IPR045249">
    <property type="entry name" value="HARBI1-like"/>
</dbReference>
<protein>
    <submittedName>
        <fullName evidence="11">Uncharacterized protein LOC105180029</fullName>
    </submittedName>
</protein>
<keyword evidence="5" id="KW-0479">Metal-binding</keyword>
<dbReference type="GeneID" id="105180029"/>
<evidence type="ECO:0000256" key="2">
    <source>
        <dbReference type="ARBA" id="ARBA00004123"/>
    </source>
</evidence>
<name>A0A6I9UJC1_SESIN</name>
<proteinExistence type="inferred from homology"/>
<dbReference type="InParanoid" id="A0A6I9UJC1"/>
<evidence type="ECO:0000259" key="8">
    <source>
        <dbReference type="Pfam" id="PF13359"/>
    </source>
</evidence>
<dbReference type="OrthoDB" id="1699974at2759"/>
<reference evidence="11" key="1">
    <citation type="submission" date="2025-08" db="UniProtKB">
        <authorList>
            <consortium name="RefSeq"/>
        </authorList>
    </citation>
    <scope>IDENTIFICATION</scope>
</reference>
<dbReference type="GO" id="GO:0016787">
    <property type="term" value="F:hydrolase activity"/>
    <property type="evidence" value="ECO:0007669"/>
    <property type="project" value="UniProtKB-KW"/>
</dbReference>
<dbReference type="PANTHER" id="PTHR22930:SF293">
    <property type="entry name" value="PROTEIN ALP1-LIKE"/>
    <property type="match status" value="1"/>
</dbReference>
<accession>A0A6I9UJC1</accession>
<dbReference type="InterPro" id="IPR027806">
    <property type="entry name" value="HARBI1_dom"/>
</dbReference>
<organism evidence="10 11">
    <name type="scientific">Sesamum indicum</name>
    <name type="common">Oriental sesame</name>
    <name type="synonym">Sesamum orientale</name>
    <dbReference type="NCBI Taxonomy" id="4182"/>
    <lineage>
        <taxon>Eukaryota</taxon>
        <taxon>Viridiplantae</taxon>
        <taxon>Streptophyta</taxon>
        <taxon>Embryophyta</taxon>
        <taxon>Tracheophyta</taxon>
        <taxon>Spermatophyta</taxon>
        <taxon>Magnoliopsida</taxon>
        <taxon>eudicotyledons</taxon>
        <taxon>Gunneridae</taxon>
        <taxon>Pentapetalae</taxon>
        <taxon>asterids</taxon>
        <taxon>lamiids</taxon>
        <taxon>Lamiales</taxon>
        <taxon>Pedaliaceae</taxon>
        <taxon>Sesamum</taxon>
    </lineage>
</organism>
<gene>
    <name evidence="11" type="primary">LOC105180029</name>
</gene>
<evidence type="ECO:0000313" key="11">
    <source>
        <dbReference type="RefSeq" id="XP_011101998.1"/>
    </source>
</evidence>
<dbReference type="Pfam" id="PF13359">
    <property type="entry name" value="DDE_Tnp_4"/>
    <property type="match status" value="1"/>
</dbReference>
<keyword evidence="10" id="KW-1185">Reference proteome</keyword>
<comment type="similarity">
    <text evidence="3">Belongs to the HARBI1 family.</text>
</comment>